<name>A0A9D4UWE7_ADICA</name>
<comment type="caution">
    <text evidence="2">The sequence shown here is derived from an EMBL/GenBank/DDBJ whole genome shotgun (WGS) entry which is preliminary data.</text>
</comment>
<organism evidence="2 3">
    <name type="scientific">Adiantum capillus-veneris</name>
    <name type="common">Maidenhair fern</name>
    <dbReference type="NCBI Taxonomy" id="13818"/>
    <lineage>
        <taxon>Eukaryota</taxon>
        <taxon>Viridiplantae</taxon>
        <taxon>Streptophyta</taxon>
        <taxon>Embryophyta</taxon>
        <taxon>Tracheophyta</taxon>
        <taxon>Polypodiopsida</taxon>
        <taxon>Polypodiidae</taxon>
        <taxon>Polypodiales</taxon>
        <taxon>Pteridineae</taxon>
        <taxon>Pteridaceae</taxon>
        <taxon>Vittarioideae</taxon>
        <taxon>Adiantum</taxon>
    </lineage>
</organism>
<dbReference type="Proteomes" id="UP000886520">
    <property type="component" value="Chromosome 9"/>
</dbReference>
<feature type="region of interest" description="Disordered" evidence="1">
    <location>
        <begin position="1"/>
        <end position="24"/>
    </location>
</feature>
<protein>
    <submittedName>
        <fullName evidence="2">Uncharacterized protein</fullName>
    </submittedName>
</protein>
<accession>A0A9D4UWE7</accession>
<reference evidence="2" key="1">
    <citation type="submission" date="2021-01" db="EMBL/GenBank/DDBJ databases">
        <title>Adiantum capillus-veneris genome.</title>
        <authorList>
            <person name="Fang Y."/>
            <person name="Liao Q."/>
        </authorList>
    </citation>
    <scope>NUCLEOTIDE SEQUENCE</scope>
    <source>
        <strain evidence="2">H3</strain>
        <tissue evidence="2">Leaf</tissue>
    </source>
</reference>
<sequence length="91" mass="10780">MPTQEGVTLQRAEDLRARRRPRASGYQTPVLHEREITEIRARHQRRLQEQRRIQGQITHLHLHPETMLQGIFTSPSPMYHILHPHYGTGWS</sequence>
<evidence type="ECO:0000313" key="3">
    <source>
        <dbReference type="Proteomes" id="UP000886520"/>
    </source>
</evidence>
<dbReference type="AlphaFoldDB" id="A0A9D4UWE7"/>
<proteinExistence type="predicted"/>
<gene>
    <name evidence="2" type="ORF">GOP47_0009541</name>
</gene>
<evidence type="ECO:0000313" key="2">
    <source>
        <dbReference type="EMBL" id="KAI5075465.1"/>
    </source>
</evidence>
<evidence type="ECO:0000256" key="1">
    <source>
        <dbReference type="SAM" id="MobiDB-lite"/>
    </source>
</evidence>
<dbReference type="EMBL" id="JABFUD020000009">
    <property type="protein sequence ID" value="KAI5075465.1"/>
    <property type="molecule type" value="Genomic_DNA"/>
</dbReference>
<keyword evidence="3" id="KW-1185">Reference proteome</keyword>